<dbReference type="AlphaFoldDB" id="Q89EP2"/>
<gene>
    <name evidence="1" type="ordered locus">blr7030</name>
</gene>
<proteinExistence type="predicted"/>
<sequence length="143" mass="15617">MAVRAVRRSARATRKVHDMASDAIDDDIDESSGLAVQHIGVRGRTLQHGMRNGRPLDLGGDRKMSVALRKCEHAFSEDVLPPHTKVAEPLEFYAASKLDNPSRSLRDAIGKKSASSGTSMLLPHVAMSLLEMTSLRTQTQRVA</sequence>
<dbReference type="EnsemblBacteria" id="BAC52295">
    <property type="protein sequence ID" value="BAC52295"/>
    <property type="gene ID" value="BAC52295"/>
</dbReference>
<evidence type="ECO:0000313" key="1">
    <source>
        <dbReference type="EMBL" id="BAC52295.1"/>
    </source>
</evidence>
<protein>
    <submittedName>
        <fullName evidence="1">Blr7030 protein</fullName>
    </submittedName>
</protein>
<dbReference type="EMBL" id="BA000040">
    <property type="protein sequence ID" value="BAC52295.1"/>
    <property type="molecule type" value="Genomic_DNA"/>
</dbReference>
<dbReference type="eggNOG" id="ENOG5031GV6">
    <property type="taxonomic scope" value="Bacteria"/>
</dbReference>
<dbReference type="Proteomes" id="UP000002526">
    <property type="component" value="Chromosome"/>
</dbReference>
<dbReference type="HOGENOM" id="CLU_1802384_0_0_5"/>
<dbReference type="OrthoDB" id="8252175at2"/>
<evidence type="ECO:0000313" key="2">
    <source>
        <dbReference type="Proteomes" id="UP000002526"/>
    </source>
</evidence>
<dbReference type="InParanoid" id="Q89EP2"/>
<dbReference type="KEGG" id="bja:blr7030"/>
<reference evidence="2" key="1">
    <citation type="journal article" date="2002" name="DNA Res.">
        <title>Complete genomic sequence of nitrogen-fixing symbiotic bacterium Bradyrhizobium japonicum USDA110.</title>
        <authorList>
            <person name="Kaneko T."/>
            <person name="Nakamura Y."/>
            <person name="Sato S."/>
            <person name="Minamisawa K."/>
            <person name="Uchiumi T."/>
            <person name="Sasamoto S."/>
            <person name="Watanabe A."/>
            <person name="Idesawa K."/>
            <person name="Iriguchi M."/>
            <person name="Kawashima K."/>
            <person name="Kohara M."/>
            <person name="Matsumoto M."/>
            <person name="Shimpo S."/>
            <person name="Tsuruoka H."/>
            <person name="Wada T."/>
            <person name="Yamada M."/>
            <person name="Tabata S."/>
        </authorList>
    </citation>
    <scope>NUCLEOTIDE SEQUENCE [LARGE SCALE GENOMIC DNA]</scope>
    <source>
        <strain evidence="2">JCM 10833 / BCRC 13528 / IAM 13628 / NBRC 14792 / USDA 110</strain>
    </source>
</reference>
<accession>Q89EP2</accession>
<organism evidence="1 2">
    <name type="scientific">Bradyrhizobium diazoefficiens (strain JCM 10833 / BCRC 13528 / IAM 13628 / NBRC 14792 / USDA 110)</name>
    <dbReference type="NCBI Taxonomy" id="224911"/>
    <lineage>
        <taxon>Bacteria</taxon>
        <taxon>Pseudomonadati</taxon>
        <taxon>Pseudomonadota</taxon>
        <taxon>Alphaproteobacteria</taxon>
        <taxon>Hyphomicrobiales</taxon>
        <taxon>Nitrobacteraceae</taxon>
        <taxon>Bradyrhizobium</taxon>
    </lineage>
</organism>
<name>Q89EP2_BRADU</name>
<keyword evidence="2" id="KW-1185">Reference proteome</keyword>